<name>L0GKA6_STUST</name>
<dbReference type="PANTHER" id="PTHR43081:SF18">
    <property type="entry name" value="BLL7624 PROTEIN"/>
    <property type="match status" value="1"/>
</dbReference>
<dbReference type="HOGENOM" id="CLU_047397_0_0_6"/>
<dbReference type="InterPro" id="IPR029787">
    <property type="entry name" value="Nucleotide_cyclase"/>
</dbReference>
<keyword evidence="1" id="KW-1133">Transmembrane helix</keyword>
<dbReference type="Gene3D" id="3.30.70.1230">
    <property type="entry name" value="Nucleotide cyclase"/>
    <property type="match status" value="1"/>
</dbReference>
<sequence>MPNALFSATAFAADGLRSRESARRLEKASTNYQGSYAYMTSTTVERRNGLATRPLREYYSRVLAYLICAATLAAGTYTQYFSMDLLWMVPYALLYPHLAYHLSYRFKRDHPERTSQVLLCLDALNAGAGVALLGFSIVPSLMFLLTLSFSALVIGSLRNLLMALICAAAGTGLILLAIPMEYRGTTPPLVSLVSILFTTLYVCATAYFVHQQGLRLAIARKEIETEQAKAARLARNLAKYLSPQVWESIFTGKRSVRLETQRKRLTVFFSDIKGFTELAEELEAEALTDLLNNYLNEMSKIALKYGGTIDKFVGDCVMVFFGDPSTQGSKKDAVAAVSMAIAMRKHMKVLRQQWRAQGITKPMEIRMGINTGYCTVGNFGADTRMDYTIIGREVNLASRLESSAEASEILVSHETYSLIKDVIMCRDKGQIPVKGFSRPVQIYQVVDFRRDLGATCSFVEHELPGFSMYLDTNGVQNFDKERVIQALQQAADKLRDKVIL</sequence>
<feature type="transmembrane region" description="Helical" evidence="1">
    <location>
        <begin position="85"/>
        <end position="103"/>
    </location>
</feature>
<keyword evidence="1" id="KW-0812">Transmembrane</keyword>
<dbReference type="PATRIC" id="fig|644801.3.peg.1835"/>
<dbReference type="PROSITE" id="PS50125">
    <property type="entry name" value="GUANYLATE_CYCLASE_2"/>
    <property type="match status" value="1"/>
</dbReference>
<dbReference type="SMART" id="SM00044">
    <property type="entry name" value="CYCc"/>
    <property type="match status" value="1"/>
</dbReference>
<dbReference type="EMBL" id="CP003071">
    <property type="protein sequence ID" value="AGA86421.1"/>
    <property type="molecule type" value="Genomic_DNA"/>
</dbReference>
<keyword evidence="1" id="KW-0472">Membrane</keyword>
<dbReference type="FunFam" id="3.30.70.1230:FF:000025">
    <property type="entry name" value="Adenylate cyclase 1"/>
    <property type="match status" value="1"/>
</dbReference>
<feature type="transmembrane region" description="Helical" evidence="1">
    <location>
        <begin position="123"/>
        <end position="147"/>
    </location>
</feature>
<dbReference type="AlphaFoldDB" id="L0GKA6"/>
<dbReference type="GO" id="GO:0035556">
    <property type="term" value="P:intracellular signal transduction"/>
    <property type="evidence" value="ECO:0007669"/>
    <property type="project" value="InterPro"/>
</dbReference>
<reference evidence="3 4" key="1">
    <citation type="submission" date="2011-10" db="EMBL/GenBank/DDBJ databases">
        <title>Complete sequence of chromosome of Pseudomonas stutzeri RCH2.</title>
        <authorList>
            <consortium name="US DOE Joint Genome Institute"/>
            <person name="Lucas S."/>
            <person name="Han J."/>
            <person name="Lapidus A."/>
            <person name="Cheng J.-F."/>
            <person name="Goodwin L."/>
            <person name="Pitluck S."/>
            <person name="Peters L."/>
            <person name="Ovchinnikova G."/>
            <person name="Zeytun A."/>
            <person name="Lu M."/>
            <person name="Detter J.C."/>
            <person name="Han C."/>
            <person name="Tapia R."/>
            <person name="Land M."/>
            <person name="Hauser L."/>
            <person name="Kyrpides N."/>
            <person name="Ivanova N."/>
            <person name="Pagani I."/>
            <person name="Chakraborty R."/>
            <person name="Arkin A."/>
            <person name="Dehal P."/>
            <person name="Wall J."/>
            <person name="Hazen T."/>
            <person name="Woyke T."/>
        </authorList>
    </citation>
    <scope>NUCLEOTIDE SEQUENCE [LARGE SCALE GENOMIC DNA]</scope>
    <source>
        <strain evidence="3 4">RCH2</strain>
    </source>
</reference>
<dbReference type="KEGG" id="psh:Psest_1875"/>
<dbReference type="InterPro" id="IPR050697">
    <property type="entry name" value="Adenylyl/Guanylyl_Cyclase_3/4"/>
</dbReference>
<feature type="domain" description="Guanylate cyclase" evidence="2">
    <location>
        <begin position="266"/>
        <end position="401"/>
    </location>
</feature>
<dbReference type="GO" id="GO:0006171">
    <property type="term" value="P:cAMP biosynthetic process"/>
    <property type="evidence" value="ECO:0007669"/>
    <property type="project" value="TreeGrafter"/>
</dbReference>
<evidence type="ECO:0000313" key="4">
    <source>
        <dbReference type="Proteomes" id="UP000010820"/>
    </source>
</evidence>
<dbReference type="SUPFAM" id="SSF55073">
    <property type="entry name" value="Nucleotide cyclase"/>
    <property type="match status" value="1"/>
</dbReference>
<dbReference type="CDD" id="cd07302">
    <property type="entry name" value="CHD"/>
    <property type="match status" value="1"/>
</dbReference>
<gene>
    <name evidence="3" type="ORF">Psest_1875</name>
</gene>
<protein>
    <submittedName>
        <fullName evidence="3">Family 3 adenylate cyclase</fullName>
    </submittedName>
</protein>
<dbReference type="GO" id="GO:0004016">
    <property type="term" value="F:adenylate cyclase activity"/>
    <property type="evidence" value="ECO:0007669"/>
    <property type="project" value="UniProtKB-ARBA"/>
</dbReference>
<dbReference type="InterPro" id="IPR001054">
    <property type="entry name" value="A/G_cyclase"/>
</dbReference>
<dbReference type="STRING" id="644801.Psest_1875"/>
<accession>L0GKA6</accession>
<organism evidence="3 4">
    <name type="scientific">Stutzerimonas stutzeri RCH2</name>
    <dbReference type="NCBI Taxonomy" id="644801"/>
    <lineage>
        <taxon>Bacteria</taxon>
        <taxon>Pseudomonadati</taxon>
        <taxon>Pseudomonadota</taxon>
        <taxon>Gammaproteobacteria</taxon>
        <taxon>Pseudomonadales</taxon>
        <taxon>Pseudomonadaceae</taxon>
        <taxon>Stutzerimonas</taxon>
    </lineage>
</organism>
<dbReference type="eggNOG" id="COG2114">
    <property type="taxonomic scope" value="Bacteria"/>
</dbReference>
<dbReference type="Proteomes" id="UP000010820">
    <property type="component" value="Chromosome"/>
</dbReference>
<proteinExistence type="predicted"/>
<feature type="transmembrane region" description="Helical" evidence="1">
    <location>
        <begin position="190"/>
        <end position="210"/>
    </location>
</feature>
<evidence type="ECO:0000259" key="2">
    <source>
        <dbReference type="PROSITE" id="PS50125"/>
    </source>
</evidence>
<dbReference type="InterPro" id="IPR007894">
    <property type="entry name" value="MASE2"/>
</dbReference>
<evidence type="ECO:0000256" key="1">
    <source>
        <dbReference type="SAM" id="Phobius"/>
    </source>
</evidence>
<dbReference type="Pfam" id="PF00211">
    <property type="entry name" value="Guanylate_cyc"/>
    <property type="match status" value="1"/>
</dbReference>
<dbReference type="PANTHER" id="PTHR43081">
    <property type="entry name" value="ADENYLATE CYCLASE, TERMINAL-DIFFERENTIATION SPECIFIC-RELATED"/>
    <property type="match status" value="1"/>
</dbReference>
<feature type="transmembrane region" description="Helical" evidence="1">
    <location>
        <begin position="58"/>
        <end position="78"/>
    </location>
</feature>
<dbReference type="Pfam" id="PF05230">
    <property type="entry name" value="MASE2"/>
    <property type="match status" value="1"/>
</dbReference>
<feature type="transmembrane region" description="Helical" evidence="1">
    <location>
        <begin position="159"/>
        <end position="178"/>
    </location>
</feature>
<evidence type="ECO:0000313" key="3">
    <source>
        <dbReference type="EMBL" id="AGA86421.1"/>
    </source>
</evidence>